<comment type="similarity">
    <text evidence="2">Belongs to the UPF0053 family.</text>
</comment>
<dbReference type="GO" id="GO:0050660">
    <property type="term" value="F:flavin adenine dinucleotide binding"/>
    <property type="evidence" value="ECO:0007669"/>
    <property type="project" value="InterPro"/>
</dbReference>
<keyword evidence="5" id="KW-0677">Repeat</keyword>
<evidence type="ECO:0000256" key="5">
    <source>
        <dbReference type="ARBA" id="ARBA00022737"/>
    </source>
</evidence>
<dbReference type="InterPro" id="IPR044751">
    <property type="entry name" value="Ion_transp-like_CBS"/>
</dbReference>
<keyword evidence="3" id="KW-1003">Cell membrane</keyword>
<dbReference type="PANTHER" id="PTHR43099">
    <property type="entry name" value="UPF0053 PROTEIN YRKA"/>
    <property type="match status" value="1"/>
</dbReference>
<dbReference type="InterPro" id="IPR016169">
    <property type="entry name" value="FAD-bd_PCMH_sub2"/>
</dbReference>
<name>A0A073KBV7_9BACI</name>
<gene>
    <name evidence="14" type="ORF">BAGA_04965</name>
</gene>
<evidence type="ECO:0000256" key="8">
    <source>
        <dbReference type="ARBA" id="ARBA00023136"/>
    </source>
</evidence>
<evidence type="ECO:0000256" key="10">
    <source>
        <dbReference type="PROSITE-ProRule" id="PRU01193"/>
    </source>
</evidence>
<dbReference type="Gene3D" id="3.10.580.10">
    <property type="entry name" value="CBS-domain"/>
    <property type="match status" value="1"/>
</dbReference>
<dbReference type="Pfam" id="PF01595">
    <property type="entry name" value="CNNM"/>
    <property type="match status" value="1"/>
</dbReference>
<feature type="transmembrane region" description="Helical" evidence="11">
    <location>
        <begin position="138"/>
        <end position="156"/>
    </location>
</feature>
<dbReference type="PANTHER" id="PTHR43099:SF2">
    <property type="entry name" value="UPF0053 PROTEIN YRKA"/>
    <property type="match status" value="1"/>
</dbReference>
<evidence type="ECO:0000256" key="4">
    <source>
        <dbReference type="ARBA" id="ARBA00022692"/>
    </source>
</evidence>
<dbReference type="PROSITE" id="PS51371">
    <property type="entry name" value="CBS"/>
    <property type="match status" value="2"/>
</dbReference>
<evidence type="ECO:0000256" key="6">
    <source>
        <dbReference type="ARBA" id="ARBA00022989"/>
    </source>
</evidence>
<evidence type="ECO:0000256" key="2">
    <source>
        <dbReference type="ARBA" id="ARBA00006337"/>
    </source>
</evidence>
<evidence type="ECO:0000256" key="11">
    <source>
        <dbReference type="SAM" id="Phobius"/>
    </source>
</evidence>
<evidence type="ECO:0000256" key="3">
    <source>
        <dbReference type="ARBA" id="ARBA00022475"/>
    </source>
</evidence>
<accession>A0A073KBV7</accession>
<evidence type="ECO:0000259" key="13">
    <source>
        <dbReference type="PROSITE" id="PS51846"/>
    </source>
</evidence>
<evidence type="ECO:0000256" key="7">
    <source>
        <dbReference type="ARBA" id="ARBA00023122"/>
    </source>
</evidence>
<dbReference type="EMBL" id="JOTM01000010">
    <property type="protein sequence ID" value="KEK24055.1"/>
    <property type="molecule type" value="Genomic_DNA"/>
</dbReference>
<dbReference type="STRING" id="574375.AZF08_16090"/>
<keyword evidence="4 10" id="KW-0812">Transmembrane</keyword>
<dbReference type="eggNOG" id="COG1253">
    <property type="taxonomic scope" value="Bacteria"/>
</dbReference>
<keyword evidence="8 10" id="KW-0472">Membrane</keyword>
<dbReference type="RefSeq" id="WP_235190042.1">
    <property type="nucleotide sequence ID" value="NZ_JOTM01000010.1"/>
</dbReference>
<dbReference type="FunFam" id="3.10.580.10:FF:000002">
    <property type="entry name" value="Magnesium/cobalt efflux protein CorC"/>
    <property type="match status" value="1"/>
</dbReference>
<evidence type="ECO:0000256" key="9">
    <source>
        <dbReference type="PROSITE-ProRule" id="PRU00703"/>
    </source>
</evidence>
<comment type="caution">
    <text evidence="14">The sequence shown here is derived from an EMBL/GenBank/DDBJ whole genome shotgun (WGS) entry which is preliminary data.</text>
</comment>
<evidence type="ECO:0000256" key="1">
    <source>
        <dbReference type="ARBA" id="ARBA00004651"/>
    </source>
</evidence>
<dbReference type="InterPro" id="IPR000644">
    <property type="entry name" value="CBS_dom"/>
</dbReference>
<dbReference type="Proteomes" id="UP000027778">
    <property type="component" value="Unassembled WGS sequence"/>
</dbReference>
<feature type="domain" description="CBS" evidence="12">
    <location>
        <begin position="220"/>
        <end position="282"/>
    </location>
</feature>
<dbReference type="AlphaFoldDB" id="A0A073KBV7"/>
<evidence type="ECO:0000259" key="12">
    <source>
        <dbReference type="PROSITE" id="PS51371"/>
    </source>
</evidence>
<dbReference type="PROSITE" id="PS51846">
    <property type="entry name" value="CNNM"/>
    <property type="match status" value="1"/>
</dbReference>
<keyword evidence="6 10" id="KW-1133">Transmembrane helix</keyword>
<organism evidence="14 15">
    <name type="scientific">Bacillus gaemokensis</name>
    <dbReference type="NCBI Taxonomy" id="574375"/>
    <lineage>
        <taxon>Bacteria</taxon>
        <taxon>Bacillati</taxon>
        <taxon>Bacillota</taxon>
        <taxon>Bacilli</taxon>
        <taxon>Bacillales</taxon>
        <taxon>Bacillaceae</taxon>
        <taxon>Bacillus</taxon>
        <taxon>Bacillus cereus group</taxon>
    </lineage>
</organism>
<evidence type="ECO:0000313" key="15">
    <source>
        <dbReference type="Proteomes" id="UP000027778"/>
    </source>
</evidence>
<reference evidence="14 15" key="1">
    <citation type="submission" date="2014-06" db="EMBL/GenBank/DDBJ databases">
        <title>Draft genome sequence of Bacillus gaemokensis JCM 15801 (MCCC 1A00707).</title>
        <authorList>
            <person name="Lai Q."/>
            <person name="Liu Y."/>
            <person name="Shao Z."/>
        </authorList>
    </citation>
    <scope>NUCLEOTIDE SEQUENCE [LARGE SCALE GENOMIC DNA]</scope>
    <source>
        <strain evidence="14 15">JCM 15801</strain>
    </source>
</reference>
<dbReference type="Pfam" id="PF00571">
    <property type="entry name" value="CBS"/>
    <property type="match status" value="2"/>
</dbReference>
<dbReference type="Pfam" id="PF03471">
    <property type="entry name" value="CorC_HlyC"/>
    <property type="match status" value="1"/>
</dbReference>
<sequence>MDIYSISMLIVLIALTAFFVASEFAIVRVRSSRIDYLIVEGNRRANPVKTIITNLDEYLSACQLGITVTALGLGWLGKPAIKHMFDSLFARWEVPPQMAEVMAVVLVFMFITFFHVVVGELAPKTLAIQKAEQVSLLVAKPLIFFYRITFPFIWLLNRSARNVTRIFGLQSAKDHEEVHSEEELRVLLSESYKNGEINQSEFKYVNKIFEFDDRIAKEIMVPRTEMHILDKETPVKEALQKMSNEKYTRYPIVAGDKDHVIGFVNFKDIFTDFVKHGTVSKETVQHYRRPIILVIESTPIQDLFLKMQRERTHIAILIDEYGGTSGLVTVEDILEEIVGDIQDEFDTDEQPEIQRISETKTFLEGKVLVSEVNALLGLSIDEGEVDTIGGWILTKHLGIEEGEIVDIETYKFCVKELDGHYIKRIEVTKQSTPILVSEIEESVALQEQISS</sequence>
<dbReference type="SUPFAM" id="SSF54631">
    <property type="entry name" value="CBS-domain pair"/>
    <property type="match status" value="1"/>
</dbReference>
<protein>
    <submittedName>
        <fullName evidence="14">Membrane protein</fullName>
    </submittedName>
</protein>
<dbReference type="InterPro" id="IPR002550">
    <property type="entry name" value="CNNM"/>
</dbReference>
<keyword evidence="15" id="KW-1185">Reference proteome</keyword>
<dbReference type="InterPro" id="IPR046342">
    <property type="entry name" value="CBS_dom_sf"/>
</dbReference>
<evidence type="ECO:0000313" key="14">
    <source>
        <dbReference type="EMBL" id="KEK24055.1"/>
    </source>
</evidence>
<comment type="subcellular location">
    <subcellularLocation>
        <location evidence="1">Cell membrane</location>
        <topology evidence="1">Multi-pass membrane protein</topology>
    </subcellularLocation>
</comment>
<dbReference type="InterPro" id="IPR005170">
    <property type="entry name" value="Transptr-assoc_dom"/>
</dbReference>
<feature type="transmembrane region" description="Helical" evidence="11">
    <location>
        <begin position="98"/>
        <end position="118"/>
    </location>
</feature>
<feature type="domain" description="CNNM transmembrane" evidence="13">
    <location>
        <begin position="1"/>
        <end position="201"/>
    </location>
</feature>
<dbReference type="InterPro" id="IPR051676">
    <property type="entry name" value="UPF0053_domain"/>
</dbReference>
<dbReference type="CDD" id="cd04590">
    <property type="entry name" value="CBS_pair_CorC_HlyC_assoc"/>
    <property type="match status" value="1"/>
</dbReference>
<keyword evidence="7 9" id="KW-0129">CBS domain</keyword>
<dbReference type="Gene3D" id="3.30.465.10">
    <property type="match status" value="1"/>
</dbReference>
<feature type="transmembrane region" description="Helical" evidence="11">
    <location>
        <begin position="58"/>
        <end position="77"/>
    </location>
</feature>
<proteinExistence type="inferred from homology"/>
<dbReference type="GO" id="GO:0005886">
    <property type="term" value="C:plasma membrane"/>
    <property type="evidence" value="ECO:0007669"/>
    <property type="project" value="UniProtKB-SubCell"/>
</dbReference>
<dbReference type="SMART" id="SM01091">
    <property type="entry name" value="CorC_HlyC"/>
    <property type="match status" value="1"/>
</dbReference>
<feature type="domain" description="CBS" evidence="12">
    <location>
        <begin position="287"/>
        <end position="344"/>
    </location>
</feature>
<dbReference type="InterPro" id="IPR036318">
    <property type="entry name" value="FAD-bd_PCMH-like_sf"/>
</dbReference>
<dbReference type="SUPFAM" id="SSF56176">
    <property type="entry name" value="FAD-binding/transporter-associated domain-like"/>
    <property type="match status" value="1"/>
</dbReference>